<gene>
    <name evidence="1" type="ORF">L1987_21156</name>
</gene>
<accession>A0ACB9ITK3</accession>
<dbReference type="EMBL" id="CM042024">
    <property type="protein sequence ID" value="KAI3811432.1"/>
    <property type="molecule type" value="Genomic_DNA"/>
</dbReference>
<reference evidence="2" key="1">
    <citation type="journal article" date="2022" name="Mol. Ecol. Resour.">
        <title>The genomes of chicory, endive, great burdock and yacon provide insights into Asteraceae palaeo-polyploidization history and plant inulin production.</title>
        <authorList>
            <person name="Fan W."/>
            <person name="Wang S."/>
            <person name="Wang H."/>
            <person name="Wang A."/>
            <person name="Jiang F."/>
            <person name="Liu H."/>
            <person name="Zhao H."/>
            <person name="Xu D."/>
            <person name="Zhang Y."/>
        </authorList>
    </citation>
    <scope>NUCLEOTIDE SEQUENCE [LARGE SCALE GENOMIC DNA]</scope>
    <source>
        <strain evidence="2">cv. Yunnan</strain>
    </source>
</reference>
<dbReference type="Proteomes" id="UP001056120">
    <property type="component" value="Linkage Group LG07"/>
</dbReference>
<evidence type="ECO:0000313" key="2">
    <source>
        <dbReference type="Proteomes" id="UP001056120"/>
    </source>
</evidence>
<organism evidence="1 2">
    <name type="scientific">Smallanthus sonchifolius</name>
    <dbReference type="NCBI Taxonomy" id="185202"/>
    <lineage>
        <taxon>Eukaryota</taxon>
        <taxon>Viridiplantae</taxon>
        <taxon>Streptophyta</taxon>
        <taxon>Embryophyta</taxon>
        <taxon>Tracheophyta</taxon>
        <taxon>Spermatophyta</taxon>
        <taxon>Magnoliopsida</taxon>
        <taxon>eudicotyledons</taxon>
        <taxon>Gunneridae</taxon>
        <taxon>Pentapetalae</taxon>
        <taxon>asterids</taxon>
        <taxon>campanulids</taxon>
        <taxon>Asterales</taxon>
        <taxon>Asteraceae</taxon>
        <taxon>Asteroideae</taxon>
        <taxon>Heliantheae alliance</taxon>
        <taxon>Millerieae</taxon>
        <taxon>Smallanthus</taxon>
    </lineage>
</organism>
<sequence length="159" mass="17662">MSSNEGGVIVVVALVVVAVKIGIVIIGRRRNMDVTLGDSQEWFPIWAWVKYEKKQLNDLVIVCGIEEKDQEVVKRMVKVALCCVQYRPEIRPVMSIVVKMLEGALEVPEPSNPFLPLFSGANEADLKGWAEKQISLMGCSETTTTQIRVSDGCDVLIQK</sequence>
<reference evidence="1 2" key="2">
    <citation type="journal article" date="2022" name="Mol. Ecol. Resour.">
        <title>The genomes of chicory, endive, great burdock and yacon provide insights into Asteraceae paleo-polyploidization history and plant inulin production.</title>
        <authorList>
            <person name="Fan W."/>
            <person name="Wang S."/>
            <person name="Wang H."/>
            <person name="Wang A."/>
            <person name="Jiang F."/>
            <person name="Liu H."/>
            <person name="Zhao H."/>
            <person name="Xu D."/>
            <person name="Zhang Y."/>
        </authorList>
    </citation>
    <scope>NUCLEOTIDE SEQUENCE [LARGE SCALE GENOMIC DNA]</scope>
    <source>
        <strain evidence="2">cv. Yunnan</strain>
        <tissue evidence="1">Leaves</tissue>
    </source>
</reference>
<name>A0ACB9ITK3_9ASTR</name>
<comment type="caution">
    <text evidence="1">The sequence shown here is derived from an EMBL/GenBank/DDBJ whole genome shotgun (WGS) entry which is preliminary data.</text>
</comment>
<keyword evidence="2" id="KW-1185">Reference proteome</keyword>
<protein>
    <submittedName>
        <fullName evidence="1">Uncharacterized protein</fullName>
    </submittedName>
</protein>
<proteinExistence type="predicted"/>
<evidence type="ECO:0000313" key="1">
    <source>
        <dbReference type="EMBL" id="KAI3811432.1"/>
    </source>
</evidence>